<dbReference type="KEGG" id="halc:EY643_17285"/>
<feature type="domain" description="Peptidase M28" evidence="2">
    <location>
        <begin position="320"/>
        <end position="537"/>
    </location>
</feature>
<dbReference type="OrthoDB" id="9778250at2"/>
<organism evidence="3 4">
    <name type="scientific">Halioglobus maricola</name>
    <dbReference type="NCBI Taxonomy" id="2601894"/>
    <lineage>
        <taxon>Bacteria</taxon>
        <taxon>Pseudomonadati</taxon>
        <taxon>Pseudomonadota</taxon>
        <taxon>Gammaproteobacteria</taxon>
        <taxon>Cellvibrionales</taxon>
        <taxon>Halieaceae</taxon>
        <taxon>Halioglobus</taxon>
    </lineage>
</organism>
<reference evidence="3 4" key="1">
    <citation type="submission" date="2019-02" db="EMBL/GenBank/DDBJ databases">
        <authorList>
            <person name="Li S.-H."/>
        </authorList>
    </citation>
    <scope>NUCLEOTIDE SEQUENCE [LARGE SCALE GENOMIC DNA]</scope>
    <source>
        <strain evidence="3 4">IMCC14385</strain>
    </source>
</reference>
<dbReference type="InterPro" id="IPR046450">
    <property type="entry name" value="PA_dom_sf"/>
</dbReference>
<accession>A0A5P9NN83</accession>
<proteinExistence type="predicted"/>
<keyword evidence="1" id="KW-0732">Signal</keyword>
<protein>
    <submittedName>
        <fullName evidence="3">M28 family peptidase</fullName>
    </submittedName>
</protein>
<evidence type="ECO:0000313" key="4">
    <source>
        <dbReference type="Proteomes" id="UP000326287"/>
    </source>
</evidence>
<dbReference type="SUPFAM" id="SSF53187">
    <property type="entry name" value="Zn-dependent exopeptidases"/>
    <property type="match status" value="1"/>
</dbReference>
<sequence length="567" mass="61918">MNMMKRLSILMACAYCAVSFAAVTTTASTKEQSESAEVTTEDVALQKALATITRENLQQHLDYLASDELKGRMSGEPGYDAAAKYVAEQFAALGVEPAGLFDGWFQDVPLLRRQIHTESAAMTVHSDRGDASLRWKDDFVMGGDRVRDETSVRAEVVYAGYGVHAPELGYSDYEGVDVDGKIIAIFGGAPKSFPANERAFYSSGRTKRDEMVKRGAVGYIYMRSRVDQKRNSWDVVTLNAGVTAGMSWRNIQGDVADHHPELQGAAQISEGVAPDIFELTPMTFEQALDAADQGKPASQPLGIEMTLSQKSEHTDATSPNVIGVIRGSDPELADEYIVYTAHLDHIGIGTPVDGDAIYNGFYDNAMGTALLIEAARAFKALPQAPERSILLVAVTGEERGLLGSDYFAQYPTVPSEAMIANINLDMPLLLYPLADIIAFGAQHSTLDVPIARAVAAEDFALTPDPIPEEVLFVRSDQYSFVRQGVPAVFLVPGFTSSDPDIDGQALFQGHLKLHYHRPTDDLSRPVDWPSALRFARANVRIGLEISKDKEPPAWHEGDFFGDKFARE</sequence>
<dbReference type="InterPro" id="IPR007484">
    <property type="entry name" value="Peptidase_M28"/>
</dbReference>
<dbReference type="GO" id="GO:0008235">
    <property type="term" value="F:metalloexopeptidase activity"/>
    <property type="evidence" value="ECO:0007669"/>
    <property type="project" value="InterPro"/>
</dbReference>
<dbReference type="SUPFAM" id="SSF52025">
    <property type="entry name" value="PA domain"/>
    <property type="match status" value="1"/>
</dbReference>
<evidence type="ECO:0000259" key="2">
    <source>
        <dbReference type="Pfam" id="PF04389"/>
    </source>
</evidence>
<feature type="signal peptide" evidence="1">
    <location>
        <begin position="1"/>
        <end position="21"/>
    </location>
</feature>
<evidence type="ECO:0000313" key="3">
    <source>
        <dbReference type="EMBL" id="QFU77271.1"/>
    </source>
</evidence>
<dbReference type="InterPro" id="IPR045175">
    <property type="entry name" value="M28_fam"/>
</dbReference>
<keyword evidence="4" id="KW-1185">Reference proteome</keyword>
<dbReference type="EMBL" id="CP036422">
    <property type="protein sequence ID" value="QFU77271.1"/>
    <property type="molecule type" value="Genomic_DNA"/>
</dbReference>
<dbReference type="Gene3D" id="3.40.630.10">
    <property type="entry name" value="Zn peptidases"/>
    <property type="match status" value="2"/>
</dbReference>
<evidence type="ECO:0000256" key="1">
    <source>
        <dbReference type="SAM" id="SignalP"/>
    </source>
</evidence>
<dbReference type="GO" id="GO:0006508">
    <property type="term" value="P:proteolysis"/>
    <property type="evidence" value="ECO:0007669"/>
    <property type="project" value="InterPro"/>
</dbReference>
<dbReference type="PANTHER" id="PTHR12147:SF26">
    <property type="entry name" value="PEPTIDASE M28 DOMAIN-CONTAINING PROTEIN"/>
    <property type="match status" value="1"/>
</dbReference>
<gene>
    <name evidence="3" type="ORF">EY643_17285</name>
</gene>
<dbReference type="AlphaFoldDB" id="A0A5P9NN83"/>
<dbReference type="Pfam" id="PF04389">
    <property type="entry name" value="Peptidase_M28"/>
    <property type="match status" value="1"/>
</dbReference>
<dbReference type="Proteomes" id="UP000326287">
    <property type="component" value="Chromosome"/>
</dbReference>
<feature type="chain" id="PRO_5024914840" evidence="1">
    <location>
        <begin position="22"/>
        <end position="567"/>
    </location>
</feature>
<dbReference type="PANTHER" id="PTHR12147">
    <property type="entry name" value="METALLOPEPTIDASE M28 FAMILY MEMBER"/>
    <property type="match status" value="1"/>
</dbReference>
<name>A0A5P9NN83_9GAMM</name>